<evidence type="ECO:0000313" key="5">
    <source>
        <dbReference type="EMBL" id="ADX75278.1"/>
    </source>
</evidence>
<dbReference type="InterPro" id="IPR036162">
    <property type="entry name" value="Resolvase-like_N_sf"/>
</dbReference>
<proteinExistence type="inferred from homology"/>
<evidence type="ECO:0000256" key="3">
    <source>
        <dbReference type="ARBA" id="ARBA00023172"/>
    </source>
</evidence>
<dbReference type="PANTHER" id="PTHR30461">
    <property type="entry name" value="DNA-INVERTASE FROM LAMBDOID PROPHAGE"/>
    <property type="match status" value="1"/>
</dbReference>
<keyword evidence="5" id="KW-0614">Plasmid</keyword>
<evidence type="ECO:0000256" key="2">
    <source>
        <dbReference type="ARBA" id="ARBA00023125"/>
    </source>
</evidence>
<dbReference type="KEGG" id="apn:Asphe3_42130"/>
<gene>
    <name evidence="5" type="ordered locus">Asphe3_42130</name>
</gene>
<accession>F0MCM2</accession>
<sequence>MDALVAAGAVRVFQEYASGATQARTRWKECLDYLQPGNVLTVTDLTRLGRSTADLADIVTVLGQRGIGFRSLAEPWLDTTSAHGKLIFDMFASLAEYERSRLSERTKAGLVAAKARGRLGGRPRTMTPSKTDAARQLRSQGKTLKETAQILSVSVSSLTRALSLPESVPEVVSEAA</sequence>
<dbReference type="Pfam" id="PF00239">
    <property type="entry name" value="Resolvase"/>
    <property type="match status" value="1"/>
</dbReference>
<reference evidence="6" key="1">
    <citation type="journal article" date="2011" name="Stand. Genomic Sci.">
        <title>Complete genome sequence of Arthrobacter phenanthrenivorans type strain (Sphe3).</title>
        <authorList>
            <person name="Kallimanis A."/>
            <person name="Labutti K.M."/>
            <person name="Lapidus A."/>
            <person name="Clum A."/>
            <person name="Lykidis A."/>
            <person name="Mavromatis K."/>
            <person name="Pagani I."/>
            <person name="Liolios K."/>
            <person name="Ivanova N."/>
            <person name="Goodwin L."/>
            <person name="Pitluck S."/>
            <person name="Chen A."/>
            <person name="Palaniappan K."/>
            <person name="Markowitz V."/>
            <person name="Bristow J."/>
            <person name="Velentzas A.D."/>
            <person name="Perisynakis A."/>
            <person name="Ouzounis C.C."/>
            <person name="Kyrpides N.C."/>
            <person name="Koukkou A.I."/>
            <person name="Drainas C."/>
        </authorList>
    </citation>
    <scope>NUCLEOTIDE SEQUENCE [LARGE SCALE GENOMIC DNA]</scope>
    <source>
        <strain evidence="6">DSM 18606 / JCM 16027 / LMG 23796 / Sphe3</strain>
        <plasmid evidence="6">Plasmid pASPHE302</plasmid>
    </source>
</reference>
<dbReference type="SUPFAM" id="SSF46689">
    <property type="entry name" value="Homeodomain-like"/>
    <property type="match status" value="1"/>
</dbReference>
<dbReference type="GO" id="GO:0003677">
    <property type="term" value="F:DNA binding"/>
    <property type="evidence" value="ECO:0007669"/>
    <property type="project" value="UniProtKB-KW"/>
</dbReference>
<dbReference type="PROSITE" id="PS51736">
    <property type="entry name" value="RECOMBINASES_3"/>
    <property type="match status" value="1"/>
</dbReference>
<evidence type="ECO:0000259" key="4">
    <source>
        <dbReference type="PROSITE" id="PS51736"/>
    </source>
</evidence>
<dbReference type="SUPFAM" id="SSF53041">
    <property type="entry name" value="Resolvase-like"/>
    <property type="match status" value="1"/>
</dbReference>
<feature type="domain" description="Resolvase/invertase-type recombinase catalytic" evidence="4">
    <location>
        <begin position="1"/>
        <end position="117"/>
    </location>
</feature>
<name>F0MCM2_PSEPM</name>
<dbReference type="InterPro" id="IPR050639">
    <property type="entry name" value="SSR_resolvase"/>
</dbReference>
<organism evidence="5 6">
    <name type="scientific">Pseudarthrobacter phenanthrenivorans (strain DSM 18606 / JCM 16027 / LMG 23796 / Sphe3)</name>
    <name type="common">Arthrobacter phenanthrenivorans</name>
    <dbReference type="NCBI Taxonomy" id="930171"/>
    <lineage>
        <taxon>Bacteria</taxon>
        <taxon>Bacillati</taxon>
        <taxon>Actinomycetota</taxon>
        <taxon>Actinomycetes</taxon>
        <taxon>Micrococcales</taxon>
        <taxon>Micrococcaceae</taxon>
        <taxon>Pseudarthrobacter</taxon>
    </lineage>
</organism>
<evidence type="ECO:0000256" key="1">
    <source>
        <dbReference type="ARBA" id="ARBA00009913"/>
    </source>
</evidence>
<dbReference type="GO" id="GO:0000150">
    <property type="term" value="F:DNA strand exchange activity"/>
    <property type="evidence" value="ECO:0007669"/>
    <property type="project" value="InterPro"/>
</dbReference>
<dbReference type="Gene3D" id="3.40.50.1390">
    <property type="entry name" value="Resolvase, N-terminal catalytic domain"/>
    <property type="match status" value="1"/>
</dbReference>
<dbReference type="CDD" id="cd03768">
    <property type="entry name" value="SR_ResInv"/>
    <property type="match status" value="1"/>
</dbReference>
<dbReference type="PANTHER" id="PTHR30461:SF2">
    <property type="entry name" value="SERINE RECOMBINASE PINE-RELATED"/>
    <property type="match status" value="1"/>
</dbReference>
<dbReference type="Proteomes" id="UP000008639">
    <property type="component" value="Plasmid pASPHE302"/>
</dbReference>
<dbReference type="CDD" id="cd00569">
    <property type="entry name" value="HTH_Hin_like"/>
    <property type="match status" value="1"/>
</dbReference>
<dbReference type="AlphaFoldDB" id="F0MCM2"/>
<dbReference type="EMBL" id="CP002381">
    <property type="protein sequence ID" value="ADX75278.1"/>
    <property type="molecule type" value="Genomic_DNA"/>
</dbReference>
<evidence type="ECO:0000313" key="6">
    <source>
        <dbReference type="Proteomes" id="UP000008639"/>
    </source>
</evidence>
<dbReference type="HOGENOM" id="CLU_010686_8_1_11"/>
<dbReference type="SMART" id="SM00857">
    <property type="entry name" value="Resolvase"/>
    <property type="match status" value="1"/>
</dbReference>
<protein>
    <submittedName>
        <fullName evidence="5">Site-specific recombinase, DNA invertase Pin</fullName>
    </submittedName>
</protein>
<dbReference type="Gene3D" id="1.10.10.60">
    <property type="entry name" value="Homeodomain-like"/>
    <property type="match status" value="1"/>
</dbReference>
<keyword evidence="2" id="KW-0238">DNA-binding</keyword>
<dbReference type="InterPro" id="IPR009057">
    <property type="entry name" value="Homeodomain-like_sf"/>
</dbReference>
<comment type="similarity">
    <text evidence="1">Belongs to the site-specific recombinase resolvase family.</text>
</comment>
<dbReference type="InterPro" id="IPR006119">
    <property type="entry name" value="Resolv_N"/>
</dbReference>
<keyword evidence="3" id="KW-0233">DNA recombination</keyword>
<geneLocation type="plasmid" evidence="5 6">
    <name>pASPHE302</name>
</geneLocation>